<feature type="domain" description="CHAD" evidence="1">
    <location>
        <begin position="1"/>
        <end position="274"/>
    </location>
</feature>
<sequence length="274" mass="29873">MRRIHDRVPAALADEPDAVHGLRTSVRRLRNVLAAFRRYLDKDATAELRSLLKEWGDVLGRARDLEVRAQQVAAAADTAADAAADTAGLDEQARSALLDPLLTAHEQAHADVVRWTRSNRGRDLDRLLTEWAAEPRLGERASQPAKKAARRAVRRQAERTLGSVGELTDLASAHELRKAARRLRHTCEAITREPVGLLGRRTKDLGSAGHRIQSLLGDHRDALLLAEHVHAHAGGSEAYDAVVVGCHEQAVAALADLPAALGELETRAPSPKER</sequence>
<protein>
    <recommendedName>
        <fullName evidence="1">CHAD domain-containing protein</fullName>
    </recommendedName>
</protein>
<proteinExistence type="predicted"/>
<gene>
    <name evidence="2" type="ORF">GCM10023198_05060</name>
</gene>
<dbReference type="SMART" id="SM00880">
    <property type="entry name" value="CHAD"/>
    <property type="match status" value="1"/>
</dbReference>
<keyword evidence="3" id="KW-1185">Reference proteome</keyword>
<evidence type="ECO:0000259" key="1">
    <source>
        <dbReference type="PROSITE" id="PS51708"/>
    </source>
</evidence>
<organism evidence="2 3">
    <name type="scientific">Promicromonospora umidemergens</name>
    <dbReference type="NCBI Taxonomy" id="629679"/>
    <lineage>
        <taxon>Bacteria</taxon>
        <taxon>Bacillati</taxon>
        <taxon>Actinomycetota</taxon>
        <taxon>Actinomycetes</taxon>
        <taxon>Micrococcales</taxon>
        <taxon>Promicromonosporaceae</taxon>
        <taxon>Promicromonospora</taxon>
    </lineage>
</organism>
<dbReference type="InterPro" id="IPR038186">
    <property type="entry name" value="CHAD_dom_sf"/>
</dbReference>
<dbReference type="PANTHER" id="PTHR39339:SF1">
    <property type="entry name" value="CHAD DOMAIN-CONTAINING PROTEIN"/>
    <property type="match status" value="1"/>
</dbReference>
<comment type="caution">
    <text evidence="2">The sequence shown here is derived from an EMBL/GenBank/DDBJ whole genome shotgun (WGS) entry which is preliminary data.</text>
</comment>
<dbReference type="PROSITE" id="PS51708">
    <property type="entry name" value="CHAD"/>
    <property type="match status" value="1"/>
</dbReference>
<reference evidence="3" key="1">
    <citation type="journal article" date="2019" name="Int. J. Syst. Evol. Microbiol.">
        <title>The Global Catalogue of Microorganisms (GCM) 10K type strain sequencing project: providing services to taxonomists for standard genome sequencing and annotation.</title>
        <authorList>
            <consortium name="The Broad Institute Genomics Platform"/>
            <consortium name="The Broad Institute Genome Sequencing Center for Infectious Disease"/>
            <person name="Wu L."/>
            <person name="Ma J."/>
        </authorList>
    </citation>
    <scope>NUCLEOTIDE SEQUENCE [LARGE SCALE GENOMIC DNA]</scope>
    <source>
        <strain evidence="3">JCM 17975</strain>
    </source>
</reference>
<evidence type="ECO:0000313" key="3">
    <source>
        <dbReference type="Proteomes" id="UP001500843"/>
    </source>
</evidence>
<dbReference type="Gene3D" id="1.40.20.10">
    <property type="entry name" value="CHAD domain"/>
    <property type="match status" value="1"/>
</dbReference>
<dbReference type="PANTHER" id="PTHR39339">
    <property type="entry name" value="SLR1444 PROTEIN"/>
    <property type="match status" value="1"/>
</dbReference>
<accession>A0ABP8WHA2</accession>
<dbReference type="Pfam" id="PF05235">
    <property type="entry name" value="CHAD"/>
    <property type="match status" value="1"/>
</dbReference>
<dbReference type="Proteomes" id="UP001500843">
    <property type="component" value="Unassembled WGS sequence"/>
</dbReference>
<name>A0ABP8WHA2_9MICO</name>
<dbReference type="EMBL" id="BAABHM010000003">
    <property type="protein sequence ID" value="GAA4689488.1"/>
    <property type="molecule type" value="Genomic_DNA"/>
</dbReference>
<evidence type="ECO:0000313" key="2">
    <source>
        <dbReference type="EMBL" id="GAA4689488.1"/>
    </source>
</evidence>
<dbReference type="InterPro" id="IPR007899">
    <property type="entry name" value="CHAD_dom"/>
</dbReference>